<protein>
    <submittedName>
        <fullName evidence="1">Uncharacterized protein</fullName>
    </submittedName>
</protein>
<reference evidence="2" key="1">
    <citation type="submission" date="2013-09" db="EMBL/GenBank/DDBJ databases">
        <title>Corchorus olitorius genome sequencing.</title>
        <authorList>
            <person name="Alam M."/>
            <person name="Haque M.S."/>
            <person name="Islam M.S."/>
            <person name="Emdad E.M."/>
            <person name="Islam M.M."/>
            <person name="Ahmed B."/>
            <person name="Halim A."/>
            <person name="Hossen Q.M.M."/>
            <person name="Hossain M.Z."/>
            <person name="Ahmed R."/>
            <person name="Khan M.M."/>
            <person name="Islam R."/>
            <person name="Rashid M.M."/>
            <person name="Khan S.A."/>
            <person name="Rahman M.S."/>
            <person name="Alam M."/>
            <person name="Yahiya A.S."/>
            <person name="Khan M.S."/>
            <person name="Azam M.S."/>
            <person name="Haque T."/>
            <person name="Lashkar M.Z.H."/>
            <person name="Akhand A.I."/>
            <person name="Morshed G."/>
            <person name="Roy S."/>
            <person name="Uddin K.S."/>
            <person name="Rabeya T."/>
            <person name="Hossain A.S."/>
            <person name="Chowdhury A."/>
            <person name="Snigdha A.R."/>
            <person name="Mortoza M.S."/>
            <person name="Matin S.A."/>
            <person name="Hoque S.M.E."/>
            <person name="Islam M.K."/>
            <person name="Roy D.K."/>
            <person name="Haider R."/>
            <person name="Moosa M.M."/>
            <person name="Elias S.M."/>
            <person name="Hasan A.M."/>
            <person name="Jahan S."/>
            <person name="Shafiuddin M."/>
            <person name="Mahmood N."/>
            <person name="Shommy N.S."/>
        </authorList>
    </citation>
    <scope>NUCLEOTIDE SEQUENCE [LARGE SCALE GENOMIC DNA]</scope>
    <source>
        <strain evidence="2">cv. O-4</strain>
    </source>
</reference>
<comment type="caution">
    <text evidence="1">The sequence shown here is derived from an EMBL/GenBank/DDBJ whole genome shotgun (WGS) entry which is preliminary data.</text>
</comment>
<gene>
    <name evidence="1" type="ORF">COLO4_09016</name>
</gene>
<dbReference type="AlphaFoldDB" id="A0A1R3KDI3"/>
<sequence length="45" mass="5297">MEGERQKASIIWSDVIREDRKTIKSVKKMSQKTMLAINANTYKRI</sequence>
<evidence type="ECO:0000313" key="2">
    <source>
        <dbReference type="Proteomes" id="UP000187203"/>
    </source>
</evidence>
<dbReference type="Proteomes" id="UP000187203">
    <property type="component" value="Unassembled WGS sequence"/>
</dbReference>
<accession>A0A1R3KDI3</accession>
<keyword evidence="2" id="KW-1185">Reference proteome</keyword>
<organism evidence="1 2">
    <name type="scientific">Corchorus olitorius</name>
    <dbReference type="NCBI Taxonomy" id="93759"/>
    <lineage>
        <taxon>Eukaryota</taxon>
        <taxon>Viridiplantae</taxon>
        <taxon>Streptophyta</taxon>
        <taxon>Embryophyta</taxon>
        <taxon>Tracheophyta</taxon>
        <taxon>Spermatophyta</taxon>
        <taxon>Magnoliopsida</taxon>
        <taxon>eudicotyledons</taxon>
        <taxon>Gunneridae</taxon>
        <taxon>Pentapetalae</taxon>
        <taxon>rosids</taxon>
        <taxon>malvids</taxon>
        <taxon>Malvales</taxon>
        <taxon>Malvaceae</taxon>
        <taxon>Grewioideae</taxon>
        <taxon>Apeibeae</taxon>
        <taxon>Corchorus</taxon>
    </lineage>
</organism>
<dbReference type="EMBL" id="AWUE01014092">
    <property type="protein sequence ID" value="OMP05151.1"/>
    <property type="molecule type" value="Genomic_DNA"/>
</dbReference>
<name>A0A1R3KDI3_9ROSI</name>
<evidence type="ECO:0000313" key="1">
    <source>
        <dbReference type="EMBL" id="OMP05151.1"/>
    </source>
</evidence>
<proteinExistence type="predicted"/>